<evidence type="ECO:0000313" key="8">
    <source>
        <dbReference type="Proteomes" id="UP000467379"/>
    </source>
</evidence>
<dbReference type="InterPro" id="IPR014776">
    <property type="entry name" value="4pyrrole_Mease_sub2"/>
</dbReference>
<dbReference type="Proteomes" id="UP000467379">
    <property type="component" value="Chromosome"/>
</dbReference>
<organism evidence="7 8">
    <name type="scientific">Mycobacterium branderi</name>
    <dbReference type="NCBI Taxonomy" id="43348"/>
    <lineage>
        <taxon>Bacteria</taxon>
        <taxon>Bacillati</taxon>
        <taxon>Actinomycetota</taxon>
        <taxon>Actinomycetes</taxon>
        <taxon>Mycobacteriales</taxon>
        <taxon>Mycobacteriaceae</taxon>
        <taxon>Mycobacterium</taxon>
    </lineage>
</organism>
<dbReference type="InterPro" id="IPR014777">
    <property type="entry name" value="4pyrrole_Mease_sub1"/>
</dbReference>
<dbReference type="Gene3D" id="3.40.1010.10">
    <property type="entry name" value="Cobalt-precorrin-4 Transmethylase, Domain 1"/>
    <property type="match status" value="1"/>
</dbReference>
<keyword evidence="5" id="KW-0949">S-adenosyl-L-methionine</keyword>
<feature type="domain" description="Tetrapyrrole methylase" evidence="6">
    <location>
        <begin position="30"/>
        <end position="175"/>
    </location>
</feature>
<sequence>MAAEDTRRVRTLAKALDVHIAGKVISMFDANEAARVPLLLDEIAAGATVLVVTDAGMPLISDPGHRLVVACLDAGLPVHCLPGPSAVTAALAVSGLPSDKFCFEGFAPRKQSARRTWLASLAQEQRTCVFFESPRRLPACLRDAVDQLGGSRRAAVCRELTKVHEEVVRGTLEELSKWAADGVLGEITVVLAGATPSADLPALVAEVNSLVRQGVRVKDGCAQVAAGTPVSRRELYDAVLRSRD</sequence>
<dbReference type="PANTHER" id="PTHR46111:SF1">
    <property type="entry name" value="RIBOSOMAL RNA SMALL SUBUNIT METHYLTRANSFERASE I"/>
    <property type="match status" value="1"/>
</dbReference>
<keyword evidence="1" id="KW-0963">Cytoplasm</keyword>
<gene>
    <name evidence="7" type="primary">rsmI</name>
    <name evidence="7" type="ORF">MBRA_25930</name>
</gene>
<protein>
    <submittedName>
        <fullName evidence="7">Ribosomal RNA small subunit methyltransferase I</fullName>
    </submittedName>
</protein>
<dbReference type="GO" id="GO:0032259">
    <property type="term" value="P:methylation"/>
    <property type="evidence" value="ECO:0007669"/>
    <property type="project" value="UniProtKB-KW"/>
</dbReference>
<reference evidence="7 8" key="1">
    <citation type="journal article" date="2019" name="Emerg. Microbes Infect.">
        <title>Comprehensive subspecies identification of 175 nontuberculous mycobacteria species based on 7547 genomic profiles.</title>
        <authorList>
            <person name="Matsumoto Y."/>
            <person name="Kinjo T."/>
            <person name="Motooka D."/>
            <person name="Nabeya D."/>
            <person name="Jung N."/>
            <person name="Uechi K."/>
            <person name="Horii T."/>
            <person name="Iida T."/>
            <person name="Fujita J."/>
            <person name="Nakamura S."/>
        </authorList>
    </citation>
    <scope>NUCLEOTIDE SEQUENCE [LARGE SCALE GENOMIC DNA]</scope>
    <source>
        <strain evidence="7 8">JCM 12687</strain>
    </source>
</reference>
<dbReference type="PANTHER" id="PTHR46111">
    <property type="entry name" value="RIBOSOMAL RNA SMALL SUBUNIT METHYLTRANSFERASE I"/>
    <property type="match status" value="1"/>
</dbReference>
<evidence type="ECO:0000256" key="5">
    <source>
        <dbReference type="ARBA" id="ARBA00022691"/>
    </source>
</evidence>
<dbReference type="GO" id="GO:0008168">
    <property type="term" value="F:methyltransferase activity"/>
    <property type="evidence" value="ECO:0007669"/>
    <property type="project" value="UniProtKB-KW"/>
</dbReference>
<dbReference type="InterPro" id="IPR000878">
    <property type="entry name" value="4pyrrol_Mease"/>
</dbReference>
<keyword evidence="8" id="KW-1185">Reference proteome</keyword>
<keyword evidence="3 7" id="KW-0489">Methyltransferase</keyword>
<evidence type="ECO:0000256" key="1">
    <source>
        <dbReference type="ARBA" id="ARBA00022490"/>
    </source>
</evidence>
<accession>A0ABM7KMR5</accession>
<evidence type="ECO:0000259" key="6">
    <source>
        <dbReference type="Pfam" id="PF00590"/>
    </source>
</evidence>
<dbReference type="Gene3D" id="3.30.950.10">
    <property type="entry name" value="Methyltransferase, Cobalt-precorrin-4 Transmethylase, Domain 2"/>
    <property type="match status" value="1"/>
</dbReference>
<name>A0ABM7KMR5_9MYCO</name>
<evidence type="ECO:0000256" key="2">
    <source>
        <dbReference type="ARBA" id="ARBA00022552"/>
    </source>
</evidence>
<dbReference type="SUPFAM" id="SSF53790">
    <property type="entry name" value="Tetrapyrrole methylase"/>
    <property type="match status" value="1"/>
</dbReference>
<evidence type="ECO:0000256" key="4">
    <source>
        <dbReference type="ARBA" id="ARBA00022679"/>
    </source>
</evidence>
<dbReference type="PIRSF" id="PIRSF005917">
    <property type="entry name" value="MTase_YraL"/>
    <property type="match status" value="1"/>
</dbReference>
<dbReference type="InterPro" id="IPR035996">
    <property type="entry name" value="4pyrrol_Methylase_sf"/>
</dbReference>
<proteinExistence type="predicted"/>
<dbReference type="InterPro" id="IPR008189">
    <property type="entry name" value="rRNA_ssu_MeTfrase_I"/>
</dbReference>
<dbReference type="CDD" id="cd11648">
    <property type="entry name" value="RsmI"/>
    <property type="match status" value="1"/>
</dbReference>
<evidence type="ECO:0000313" key="7">
    <source>
        <dbReference type="EMBL" id="BBZ12398.1"/>
    </source>
</evidence>
<keyword evidence="4" id="KW-0808">Transferase</keyword>
<dbReference type="Pfam" id="PF00590">
    <property type="entry name" value="TP_methylase"/>
    <property type="match status" value="1"/>
</dbReference>
<keyword evidence="2" id="KW-0698">rRNA processing</keyword>
<dbReference type="NCBIfam" id="TIGR00096">
    <property type="entry name" value="16S rRNA (cytidine(1402)-2'-O)-methyltransferase"/>
    <property type="match status" value="1"/>
</dbReference>
<evidence type="ECO:0000256" key="3">
    <source>
        <dbReference type="ARBA" id="ARBA00022603"/>
    </source>
</evidence>
<dbReference type="EMBL" id="AP022606">
    <property type="protein sequence ID" value="BBZ12398.1"/>
    <property type="molecule type" value="Genomic_DNA"/>
</dbReference>